<organism evidence="2 3">
    <name type="scientific">Nicoliella spurrieriana</name>
    <dbReference type="NCBI Taxonomy" id="2925830"/>
    <lineage>
        <taxon>Bacteria</taxon>
        <taxon>Bacillati</taxon>
        <taxon>Bacillota</taxon>
        <taxon>Bacilli</taxon>
        <taxon>Lactobacillales</taxon>
        <taxon>Lactobacillaceae</taxon>
        <taxon>Nicoliella</taxon>
    </lineage>
</organism>
<keyword evidence="3" id="KW-1185">Reference proteome</keyword>
<name>A0A976RT73_9LACO</name>
<dbReference type="AlphaFoldDB" id="A0A976RT73"/>
<dbReference type="KEGG" id="lbe:MOO44_04235"/>
<evidence type="ECO:0000256" key="1">
    <source>
        <dbReference type="SAM" id="SignalP"/>
    </source>
</evidence>
<dbReference type="EMBL" id="CP093361">
    <property type="protein sequence ID" value="UQS87368.1"/>
    <property type="molecule type" value="Genomic_DNA"/>
</dbReference>
<accession>A0A976RT73</accession>
<reference evidence="2" key="1">
    <citation type="journal article" date="2022" name="Int. J. Syst. Evol. Microbiol.">
        <title>Apilactobacillus apisilvae sp. nov., Nicolia spurrieriana gen. nov. sp. nov., Bombilactobacillus folatiphilus sp. nov. and Bombilactobacillus thymidiniphilus sp. nov., four new lactic acid bacterial isolates from stingless bees Tetragonula carbonaria and Austroplebeia australis.</title>
        <authorList>
            <person name="Oliphant S.A."/>
            <person name="Watson-Haigh N.S."/>
            <person name="Sumby K.M."/>
            <person name="Gardner J."/>
            <person name="Groom S."/>
            <person name="Jiranek V."/>
        </authorList>
    </citation>
    <scope>NUCLEOTIDE SEQUENCE</scope>
    <source>
        <strain evidence="2">SGEP1_A5</strain>
    </source>
</reference>
<feature type="signal peptide" evidence="1">
    <location>
        <begin position="1"/>
        <end position="27"/>
    </location>
</feature>
<evidence type="ECO:0000313" key="3">
    <source>
        <dbReference type="Proteomes" id="UP000831181"/>
    </source>
</evidence>
<gene>
    <name evidence="2" type="ORF">MOO44_04235</name>
</gene>
<dbReference type="RefSeq" id="WP_260117175.1">
    <property type="nucleotide sequence ID" value="NZ_CP093361.1"/>
</dbReference>
<keyword evidence="1" id="KW-0732">Signal</keyword>
<sequence length="84" mass="9250">MKLKQLGTGLLLALPLLMVPAVTSASADTQAVGAVNAGKSSSQSNNSTRSDFFKMRMKGRQHRMTHFNMHKKLTNLNPRPQLNK</sequence>
<evidence type="ECO:0000313" key="2">
    <source>
        <dbReference type="EMBL" id="UQS87368.1"/>
    </source>
</evidence>
<dbReference type="Proteomes" id="UP000831181">
    <property type="component" value="Chromosome"/>
</dbReference>
<feature type="chain" id="PRO_5037722369" evidence="1">
    <location>
        <begin position="28"/>
        <end position="84"/>
    </location>
</feature>
<proteinExistence type="predicted"/>
<protein>
    <submittedName>
        <fullName evidence="2">Uncharacterized protein</fullName>
    </submittedName>
</protein>